<dbReference type="GO" id="GO:0003852">
    <property type="term" value="F:2-isopropylmalate synthase activity"/>
    <property type="evidence" value="ECO:0007669"/>
    <property type="project" value="InterPro"/>
</dbReference>
<dbReference type="OrthoDB" id="9804858at2"/>
<organism evidence="11 12">
    <name type="scientific">Litorilinea aerophila</name>
    <dbReference type="NCBI Taxonomy" id="1204385"/>
    <lineage>
        <taxon>Bacteria</taxon>
        <taxon>Bacillati</taxon>
        <taxon>Chloroflexota</taxon>
        <taxon>Caldilineae</taxon>
        <taxon>Caldilineales</taxon>
        <taxon>Caldilineaceae</taxon>
        <taxon>Litorilinea</taxon>
    </lineage>
</organism>
<name>A0A540VF35_9CHLR</name>
<dbReference type="CDD" id="cd07941">
    <property type="entry name" value="DRE_TIM_LeuA3"/>
    <property type="match status" value="1"/>
</dbReference>
<dbReference type="InterPro" id="IPR054691">
    <property type="entry name" value="LeuA/HCS_post-cat"/>
</dbReference>
<comment type="caution">
    <text evidence="11">The sequence shown here is derived from an EMBL/GenBank/DDBJ whole genome shotgun (WGS) entry which is preliminary data.</text>
</comment>
<sequence length="554" mass="61299">MNKRQIQIFDTTLRDGTQGEGVSFSCDDKLRIARRLDEFGVDYIEGGWPGSNPKDMEFFDRAQRELKLRHARIAAFGSTCRAGLDPADDPQIQLLISANTPVVTIFGKSWDLHVREVLRTSMEENLRMIRESVRYIKSQGREVIYDAEHFFDGYKANPEYALATLQAAILGGADVVVLCDTNGGCLPWEIGQIVDAVRRDLLGHSLDGDEPSNGHQPPAADVVLGIHAHNDSETAVANTLEAVRRGCTHVQGTVNGYGERCGNANLMSVIPNLQLKMGYELVSPEQLAQLTELSRFVSELANLSPDTHQPFVGASAFAHKGGTHVNAVVKHAMSYQHIDPALVGNETRVLVSELSGKDNIAVKRREFGLDGLSREEERQVLRQIKELENAGFAFESAEASVELLLRRTRTDYTPPFELIDYTATVEHRAGRGMFSEATVKVRVGDKIFHEVAEGNGPVNAMNRALRKAIQQLYPRLQHHHLKDYKVRILDSESGTAAKVRVLIDSTDGERSWSTVGASTNIIEASWIALADSVEYFLLTDAERQARQQEGAVTA</sequence>
<accession>A0A540VF35</accession>
<dbReference type="InterPro" id="IPR013785">
    <property type="entry name" value="Aldolase_TIM"/>
</dbReference>
<evidence type="ECO:0000256" key="7">
    <source>
        <dbReference type="ARBA" id="ARBA00048263"/>
    </source>
</evidence>
<dbReference type="EC" id="2.3.3.21" evidence="8"/>
<protein>
    <recommendedName>
        <fullName evidence="8">Citramalate synthase</fullName>
        <ecNumber evidence="8">2.3.3.21</ecNumber>
    </recommendedName>
</protein>
<dbReference type="PANTHER" id="PTHR43538:SF1">
    <property type="entry name" value="(R)-CITRAMALATE SYNTHASE"/>
    <property type="match status" value="1"/>
</dbReference>
<comment type="similarity">
    <text evidence="2 9">Belongs to the alpha-IPM synthase/homocitrate synthase family.</text>
</comment>
<dbReference type="InterPro" id="IPR005675">
    <property type="entry name" value="Citramal_synthase"/>
</dbReference>
<evidence type="ECO:0000256" key="5">
    <source>
        <dbReference type="ARBA" id="ARBA00022679"/>
    </source>
</evidence>
<gene>
    <name evidence="11" type="ORF">FKZ61_12220</name>
</gene>
<evidence type="ECO:0000259" key="10">
    <source>
        <dbReference type="PROSITE" id="PS50991"/>
    </source>
</evidence>
<dbReference type="PANTHER" id="PTHR43538">
    <property type="entry name" value="ALPHA-IPM SYNTHASE/HOMOCITRATE SYNTHASE"/>
    <property type="match status" value="1"/>
</dbReference>
<dbReference type="Pfam" id="PF08502">
    <property type="entry name" value="LeuA_dimer"/>
    <property type="match status" value="1"/>
</dbReference>
<dbReference type="Pfam" id="PF00682">
    <property type="entry name" value="HMGL-like"/>
    <property type="match status" value="1"/>
</dbReference>
<comment type="catalytic activity">
    <reaction evidence="7">
        <text>pyruvate + acetyl-CoA + H2O = (3R)-citramalate + CoA + H(+)</text>
        <dbReference type="Rhea" id="RHEA:19045"/>
        <dbReference type="ChEBI" id="CHEBI:15361"/>
        <dbReference type="ChEBI" id="CHEBI:15377"/>
        <dbReference type="ChEBI" id="CHEBI:15378"/>
        <dbReference type="ChEBI" id="CHEBI:30934"/>
        <dbReference type="ChEBI" id="CHEBI:57287"/>
        <dbReference type="ChEBI" id="CHEBI:57288"/>
        <dbReference type="EC" id="2.3.3.21"/>
    </reaction>
</comment>
<evidence type="ECO:0000256" key="2">
    <source>
        <dbReference type="ARBA" id="ARBA00006154"/>
    </source>
</evidence>
<evidence type="ECO:0000256" key="8">
    <source>
        <dbReference type="NCBIfam" id="TIGR00977"/>
    </source>
</evidence>
<keyword evidence="4" id="KW-0412">Isoleucine biosynthesis</keyword>
<evidence type="ECO:0000256" key="9">
    <source>
        <dbReference type="RuleBase" id="RU003523"/>
    </source>
</evidence>
<dbReference type="PROSITE" id="PS00815">
    <property type="entry name" value="AIPM_HOMOCIT_SYNTH_1"/>
    <property type="match status" value="1"/>
</dbReference>
<dbReference type="InterPro" id="IPR013709">
    <property type="entry name" value="2-isopropylmalate_synth_dimer"/>
</dbReference>
<dbReference type="EMBL" id="VIGC01000014">
    <property type="protein sequence ID" value="TQE95364.1"/>
    <property type="molecule type" value="Genomic_DNA"/>
</dbReference>
<reference evidence="11 12" key="1">
    <citation type="submission" date="2019-06" db="EMBL/GenBank/DDBJ databases">
        <title>Genome sequence of Litorilinea aerophila BAA-2444.</title>
        <authorList>
            <person name="Maclea K.S."/>
            <person name="Maurais E.G."/>
            <person name="Iannazzi L.C."/>
        </authorList>
    </citation>
    <scope>NUCLEOTIDE SEQUENCE [LARGE SCALE GENOMIC DNA]</scope>
    <source>
        <strain evidence="11 12">ATCC BAA-2444</strain>
    </source>
</reference>
<keyword evidence="6" id="KW-0100">Branched-chain amino acid biosynthesis</keyword>
<dbReference type="Pfam" id="PF22617">
    <property type="entry name" value="HCS_D2"/>
    <property type="match status" value="1"/>
</dbReference>
<dbReference type="PROSITE" id="PS50991">
    <property type="entry name" value="PYR_CT"/>
    <property type="match status" value="1"/>
</dbReference>
<keyword evidence="5 9" id="KW-0808">Transferase</keyword>
<dbReference type="UniPathway" id="UPA00047">
    <property type="reaction ID" value="UER00066"/>
</dbReference>
<dbReference type="InterPro" id="IPR002034">
    <property type="entry name" value="AIPM/Hcit_synth_CS"/>
</dbReference>
<keyword evidence="3" id="KW-0028">Amino-acid biosynthesis</keyword>
<dbReference type="InterPro" id="IPR000891">
    <property type="entry name" value="PYR_CT"/>
</dbReference>
<evidence type="ECO:0000256" key="1">
    <source>
        <dbReference type="ARBA" id="ARBA00004743"/>
    </source>
</evidence>
<dbReference type="GO" id="GO:0043714">
    <property type="term" value="F:(R)-citramalate synthase activity"/>
    <property type="evidence" value="ECO:0007669"/>
    <property type="project" value="UniProtKB-UniRule"/>
</dbReference>
<dbReference type="Gene3D" id="1.10.238.260">
    <property type="match status" value="1"/>
</dbReference>
<evidence type="ECO:0000256" key="6">
    <source>
        <dbReference type="ARBA" id="ARBA00023304"/>
    </source>
</evidence>
<dbReference type="InParanoid" id="A0A540VF35"/>
<comment type="pathway">
    <text evidence="1">Amino-acid biosynthesis; L-isoleucine biosynthesis; 2-oxobutanoate from pyruvate: step 1/3.</text>
</comment>
<dbReference type="Gene3D" id="3.30.160.270">
    <property type="match status" value="1"/>
</dbReference>
<dbReference type="GO" id="GO:0009097">
    <property type="term" value="P:isoleucine biosynthetic process"/>
    <property type="evidence" value="ECO:0007669"/>
    <property type="project" value="UniProtKB-UniRule"/>
</dbReference>
<proteinExistence type="inferred from homology"/>
<evidence type="ECO:0000313" key="12">
    <source>
        <dbReference type="Proteomes" id="UP000317371"/>
    </source>
</evidence>
<dbReference type="RefSeq" id="WP_141610420.1">
    <property type="nucleotide sequence ID" value="NZ_VIGC02000014.1"/>
</dbReference>
<feature type="domain" description="Pyruvate carboxyltransferase" evidence="10">
    <location>
        <begin position="6"/>
        <end position="288"/>
    </location>
</feature>
<dbReference type="Proteomes" id="UP000317371">
    <property type="component" value="Unassembled WGS sequence"/>
</dbReference>
<dbReference type="GO" id="GO:0009098">
    <property type="term" value="P:L-leucine biosynthetic process"/>
    <property type="evidence" value="ECO:0007669"/>
    <property type="project" value="InterPro"/>
</dbReference>
<dbReference type="SUPFAM" id="SSF51569">
    <property type="entry name" value="Aldolase"/>
    <property type="match status" value="1"/>
</dbReference>
<dbReference type="Gene3D" id="3.20.20.70">
    <property type="entry name" value="Aldolase class I"/>
    <property type="match status" value="1"/>
</dbReference>
<evidence type="ECO:0000256" key="4">
    <source>
        <dbReference type="ARBA" id="ARBA00022624"/>
    </source>
</evidence>
<dbReference type="SUPFAM" id="SSF110921">
    <property type="entry name" value="2-isopropylmalate synthase LeuA, allosteric (dimerisation) domain"/>
    <property type="match status" value="1"/>
</dbReference>
<dbReference type="InterPro" id="IPR036230">
    <property type="entry name" value="LeuA_allosteric_dom_sf"/>
</dbReference>
<keyword evidence="12" id="KW-1185">Reference proteome</keyword>
<dbReference type="NCBIfam" id="TIGR00977">
    <property type="entry name" value="citramal_synth"/>
    <property type="match status" value="1"/>
</dbReference>
<dbReference type="AlphaFoldDB" id="A0A540VF35"/>
<evidence type="ECO:0000313" key="11">
    <source>
        <dbReference type="EMBL" id="TQE95364.1"/>
    </source>
</evidence>
<dbReference type="SMART" id="SM00917">
    <property type="entry name" value="LeuA_dimer"/>
    <property type="match status" value="1"/>
</dbReference>
<evidence type="ECO:0000256" key="3">
    <source>
        <dbReference type="ARBA" id="ARBA00022605"/>
    </source>
</evidence>